<feature type="transmembrane region" description="Helical" evidence="9">
    <location>
        <begin position="1433"/>
        <end position="1457"/>
    </location>
</feature>
<feature type="disulfide bond" evidence="7">
    <location>
        <begin position="1134"/>
        <end position="1143"/>
    </location>
</feature>
<dbReference type="SUPFAM" id="SSF57424">
    <property type="entry name" value="LDL receptor-like module"/>
    <property type="match status" value="3"/>
</dbReference>
<evidence type="ECO:0000256" key="8">
    <source>
        <dbReference type="PROSITE-ProRule" id="PRU00124"/>
    </source>
</evidence>
<dbReference type="PROSITE" id="PS00022">
    <property type="entry name" value="EGF_1"/>
    <property type="match status" value="2"/>
</dbReference>
<keyword evidence="5 9" id="KW-0472">Membrane</keyword>
<feature type="domain" description="EGF-like" evidence="11">
    <location>
        <begin position="1106"/>
        <end position="1144"/>
    </location>
</feature>
<evidence type="ECO:0000259" key="12">
    <source>
        <dbReference type="PROSITE" id="PS50262"/>
    </source>
</evidence>
<feature type="transmembrane region" description="Helical" evidence="9">
    <location>
        <begin position="1355"/>
        <end position="1381"/>
    </location>
</feature>
<dbReference type="GO" id="GO:0016192">
    <property type="term" value="P:vesicle-mediated transport"/>
    <property type="evidence" value="ECO:0007669"/>
    <property type="project" value="UniProtKB-ARBA"/>
</dbReference>
<reference evidence="13" key="1">
    <citation type="submission" date="2021-02" db="EMBL/GenBank/DDBJ databases">
        <authorList>
            <person name="Nowell W R."/>
        </authorList>
    </citation>
    <scope>NUCLEOTIDE SEQUENCE</scope>
</reference>
<dbReference type="InterPro" id="IPR002172">
    <property type="entry name" value="LDrepeatLR_classA_rpt"/>
</dbReference>
<proteinExistence type="predicted"/>
<dbReference type="Gene3D" id="1.20.1070.10">
    <property type="entry name" value="Rhodopsin 7-helix transmembrane proteins"/>
    <property type="match status" value="1"/>
</dbReference>
<evidence type="ECO:0000256" key="6">
    <source>
        <dbReference type="ARBA" id="ARBA00023157"/>
    </source>
</evidence>
<accession>A0A815MZR1</accession>
<evidence type="ECO:0000256" key="7">
    <source>
        <dbReference type="PROSITE-ProRule" id="PRU00076"/>
    </source>
</evidence>
<evidence type="ECO:0000256" key="2">
    <source>
        <dbReference type="ARBA" id="ARBA00022692"/>
    </source>
</evidence>
<evidence type="ECO:0000256" key="4">
    <source>
        <dbReference type="ARBA" id="ARBA00022989"/>
    </source>
</evidence>
<dbReference type="EMBL" id="CAJNOJ010000391">
    <property type="protein sequence ID" value="CAF1429820.1"/>
    <property type="molecule type" value="Genomic_DNA"/>
</dbReference>
<name>A0A815MZR1_ADIRI</name>
<evidence type="ECO:0000256" key="3">
    <source>
        <dbReference type="ARBA" id="ARBA00022737"/>
    </source>
</evidence>
<feature type="domain" description="G-protein coupled receptors family 1 profile" evidence="12">
    <location>
        <begin position="1375"/>
        <end position="1622"/>
    </location>
</feature>
<evidence type="ECO:0000256" key="5">
    <source>
        <dbReference type="ARBA" id="ARBA00023136"/>
    </source>
</evidence>
<dbReference type="CDD" id="cd00112">
    <property type="entry name" value="LDLa"/>
    <property type="match status" value="3"/>
</dbReference>
<organism evidence="13 14">
    <name type="scientific">Adineta ricciae</name>
    <name type="common">Rotifer</name>
    <dbReference type="NCBI Taxonomy" id="249248"/>
    <lineage>
        <taxon>Eukaryota</taxon>
        <taxon>Metazoa</taxon>
        <taxon>Spiralia</taxon>
        <taxon>Gnathifera</taxon>
        <taxon>Rotifera</taxon>
        <taxon>Eurotatoria</taxon>
        <taxon>Bdelloidea</taxon>
        <taxon>Adinetida</taxon>
        <taxon>Adinetidae</taxon>
        <taxon>Adineta</taxon>
    </lineage>
</organism>
<dbReference type="Gene3D" id="2.10.25.10">
    <property type="entry name" value="Laminin"/>
    <property type="match status" value="1"/>
</dbReference>
<keyword evidence="3" id="KW-0677">Repeat</keyword>
<dbReference type="CDD" id="cd00054">
    <property type="entry name" value="EGF_CA"/>
    <property type="match status" value="1"/>
</dbReference>
<feature type="disulfide bond" evidence="8">
    <location>
        <begin position="776"/>
        <end position="791"/>
    </location>
</feature>
<dbReference type="InterPro" id="IPR036055">
    <property type="entry name" value="LDL_receptor-like_sf"/>
</dbReference>
<feature type="transmembrane region" description="Helical" evidence="9">
    <location>
        <begin position="1571"/>
        <end position="1591"/>
    </location>
</feature>
<evidence type="ECO:0000256" key="10">
    <source>
        <dbReference type="SAM" id="SignalP"/>
    </source>
</evidence>
<comment type="subcellular location">
    <subcellularLocation>
        <location evidence="1">Membrane</location>
        <topology evidence="1">Single-pass membrane protein</topology>
    </subcellularLocation>
</comment>
<dbReference type="PROSITE" id="PS50262">
    <property type="entry name" value="G_PROTEIN_RECEP_F1_2"/>
    <property type="match status" value="1"/>
</dbReference>
<dbReference type="PROSITE" id="PS50026">
    <property type="entry name" value="EGF_3"/>
    <property type="match status" value="2"/>
</dbReference>
<dbReference type="InterPro" id="IPR017452">
    <property type="entry name" value="GPCR_Rhodpsn_7TM"/>
</dbReference>
<feature type="signal peptide" evidence="10">
    <location>
        <begin position="1"/>
        <end position="17"/>
    </location>
</feature>
<evidence type="ECO:0000313" key="14">
    <source>
        <dbReference type="Proteomes" id="UP000663852"/>
    </source>
</evidence>
<dbReference type="SUPFAM" id="SSF57196">
    <property type="entry name" value="EGF/Laminin"/>
    <property type="match status" value="1"/>
</dbReference>
<comment type="caution">
    <text evidence="13">The sequence shown here is derived from an EMBL/GenBank/DDBJ whole genome shotgun (WGS) entry which is preliminary data.</text>
</comment>
<keyword evidence="6 7" id="KW-1015">Disulfide bond</keyword>
<comment type="caution">
    <text evidence="7">Lacks conserved residue(s) required for the propagation of feature annotation.</text>
</comment>
<dbReference type="SMART" id="SM00192">
    <property type="entry name" value="LDLa"/>
    <property type="match status" value="6"/>
</dbReference>
<feature type="transmembrane region" description="Helical" evidence="9">
    <location>
        <begin position="1521"/>
        <end position="1543"/>
    </location>
</feature>
<feature type="disulfide bond" evidence="8">
    <location>
        <begin position="174"/>
        <end position="186"/>
    </location>
</feature>
<feature type="disulfide bond" evidence="8">
    <location>
        <begin position="593"/>
        <end position="611"/>
    </location>
</feature>
<dbReference type="Proteomes" id="UP000663852">
    <property type="component" value="Unassembled WGS sequence"/>
</dbReference>
<feature type="disulfide bond" evidence="8">
    <location>
        <begin position="586"/>
        <end position="598"/>
    </location>
</feature>
<dbReference type="SMART" id="SM00181">
    <property type="entry name" value="EGF"/>
    <property type="match status" value="4"/>
</dbReference>
<dbReference type="OrthoDB" id="2019384at2759"/>
<feature type="disulfide bond" evidence="8">
    <location>
        <begin position="181"/>
        <end position="199"/>
    </location>
</feature>
<dbReference type="InterPro" id="IPR050685">
    <property type="entry name" value="LDLR"/>
</dbReference>
<feature type="disulfide bond" evidence="7">
    <location>
        <begin position="1115"/>
        <end position="1132"/>
    </location>
</feature>
<keyword evidence="2 9" id="KW-0812">Transmembrane</keyword>
<dbReference type="GO" id="GO:0005886">
    <property type="term" value="C:plasma membrane"/>
    <property type="evidence" value="ECO:0007669"/>
    <property type="project" value="TreeGrafter"/>
</dbReference>
<evidence type="ECO:0000256" key="1">
    <source>
        <dbReference type="ARBA" id="ARBA00004167"/>
    </source>
</evidence>
<feature type="transmembrane region" description="Helical" evidence="9">
    <location>
        <begin position="1393"/>
        <end position="1413"/>
    </location>
</feature>
<evidence type="ECO:0000259" key="11">
    <source>
        <dbReference type="PROSITE" id="PS50026"/>
    </source>
</evidence>
<dbReference type="Pfam" id="PF00057">
    <property type="entry name" value="Ldl_recept_a"/>
    <property type="match status" value="2"/>
</dbReference>
<keyword evidence="10" id="KW-0732">Signal</keyword>
<feature type="transmembrane region" description="Helical" evidence="9">
    <location>
        <begin position="1469"/>
        <end position="1488"/>
    </location>
</feature>
<dbReference type="PROSITE" id="PS50068">
    <property type="entry name" value="LDLRA_2"/>
    <property type="match status" value="3"/>
</dbReference>
<feature type="domain" description="EGF-like" evidence="11">
    <location>
        <begin position="1030"/>
        <end position="1070"/>
    </location>
</feature>
<gene>
    <name evidence="13" type="ORF">EDS130_LOCUS38124</name>
</gene>
<evidence type="ECO:0000313" key="13">
    <source>
        <dbReference type="EMBL" id="CAF1429820.1"/>
    </source>
</evidence>
<dbReference type="SUPFAM" id="SSF81321">
    <property type="entry name" value="Family A G protein-coupled receptor-like"/>
    <property type="match status" value="1"/>
</dbReference>
<feature type="chain" id="PRO_5032890083" evidence="10">
    <location>
        <begin position="18"/>
        <end position="1663"/>
    </location>
</feature>
<keyword evidence="7" id="KW-0245">EGF-like domain</keyword>
<dbReference type="Gene3D" id="4.10.400.10">
    <property type="entry name" value="Low-density Lipoprotein Receptor"/>
    <property type="match status" value="2"/>
</dbReference>
<dbReference type="PANTHER" id="PTHR24270">
    <property type="entry name" value="LOW-DENSITY LIPOPROTEIN RECEPTOR-RELATED"/>
    <property type="match status" value="1"/>
</dbReference>
<dbReference type="PRINTS" id="PR00261">
    <property type="entry name" value="LDLRECEPTOR"/>
</dbReference>
<keyword evidence="4 9" id="KW-1133">Transmembrane helix</keyword>
<feature type="transmembrane region" description="Helical" evidence="9">
    <location>
        <begin position="1603"/>
        <end position="1624"/>
    </location>
</feature>
<dbReference type="InterPro" id="IPR000742">
    <property type="entry name" value="EGF"/>
</dbReference>
<sequence length="1663" mass="193455">MLTQTLCIVFLLSIVEGGVHIYHTEDGSIVEFYDCILHEDLLYCRRPSEPIVLQRDNNTQYCYNDGKVHPATSLLDNANNNYICECTNLQSFGRHCEYLLPMGTTFEATLRWELEERRKNENDMQIYGDILCYRTLTCDSGLLCLDWRDICDGVQQCMFGYDEENCDKLEFNECEDEEYRCMNGMCIPDEYFLDGDYDCMDMTDEIGYNSGFDCAFQKVRMECDDRVCLRFQYSCGDGQCIKDRLAFRKSSSIGETCRSCRDQYYMCETHSLDFQWTLPNGRCYIGNDYNESSVLDRNNTEQCIYFLKCALSDGAEVNCDSMNSDTGYIEQLSSYCQLLFVQYPAGAILSPYTYYFYNIEQWSLEDDDIIDYLIILNATIKCREYLVHYYTYILDSIGESLHSWEALICATPVGNSLVVGDGYDQLCYRNSRTFTNQSYNTIDVCNYTKECISAYRIADGLADCADRMDEAESNRDLVLNACSRMQRHRFRCSSEQPSCLSILVLNNYIPDCNNNHDEILPVKLYYNSNYNSDRQILREYIEHSWKVDKVLQLVENVPFRAYCDTFWDLELQMDEDHHICKEWWICSKDQWQCHSGQCIDINWILDGEWDCLDASDEQGIFFTNHSLSVHNIDLISNSTLRTNFLARYNEQSFWNICDFNIEFPCFPVNSSHLLTSTGHIHPCIGLEKVGDGHPDCLGGMDERNTMEHCNQRNMLGYAFQCLSTKTCVDFYDVCVTRCPNVTDDQQMCVGSEESNRCNQGNAFQCWNGTCIAEGWCNDIPDCVHGEDEYYCEIPNVERARIESIYRIQKKNIASTTPKLLNLPTFPDKTKVKSDRTIINSTIPENIEIIETDNNSSSPIAYICNRGVGMYIHNGSIVCFCPEQYYGDKCQLYSDQLTLILSLNISNYNYTIDTNIATILKMLVVFTHENETVAMKDFHVRPAIELTHWKKQIIRFLYSRTNVSLKRKRQRYFNRSSIIHEHPYSVQIEAYELNHDQTPLFIGIWKYPIYFDYLPSFRLVKILRLTTMGNIDNPCSSNPCKNDSQCHQLLNQPHNYICFSINPNPNQSYCSSQALYRSNYHNSADRNDSSTYCICPLKRYGRRCELSHDECNRNPCENNGTCLSSIKPMDYYCSCTHLYYGKRCELSRQIVSLHINETVEYRAMVIQYFRIDLATLNLILISQHVYQQLPEQLTVFHNELKPPDIIVAKQYLGGNQVNIYIISLQTHVTSANVFTNLRETNRCVNIRTLFSLHDDSIHAYKYHNLCRKNHSLFCFFDDHYLCICDADHYRVECFGYNHNLERCSSCFANGQCLIENRLYQDKYLCLCPQCRSGRLCQFMDDGLSFTLHSALLRVHYTYRIVYCLITFLIFIFGGLTNYATLITFNQPNVRNTTVGIYLLFYSIVSQLTLFSLILKSLQILVDFLMNDILCKIVSYMLSITMRCSFWLISWVAIVRVGFILFPFSSSLKNVQFTIIISFLTLIIIAIMNIHELYFYLKDPGTQSACIVSYSSFVSSYERTTVVIHYTIPFSIQTLSVTTLIILAARSRSRATNHFDTFFKYLQWQFRNQKEMYVVPLVIIISGLPQSILSFSFSCMDLSEWQKHLLLIAYLFAYTPQSLGFILFVLPSTNYLKEFQRTNLSKMLIFRLIIAKVKRRNFRLGTTLK</sequence>
<evidence type="ECO:0000256" key="9">
    <source>
        <dbReference type="SAM" id="Phobius"/>
    </source>
</evidence>
<protein>
    <submittedName>
        <fullName evidence="13">Uncharacterized protein</fullName>
    </submittedName>
</protein>